<evidence type="ECO:0000313" key="4">
    <source>
        <dbReference type="Ensembl" id="ENSFALP00000017469.1"/>
    </source>
</evidence>
<dbReference type="Gene3D" id="3.10.20.10">
    <property type="match status" value="1"/>
</dbReference>
<organism evidence="4 5">
    <name type="scientific">Ficedula albicollis</name>
    <name type="common">Collared flycatcher</name>
    <name type="synonym">Muscicapa albicollis</name>
    <dbReference type="NCBI Taxonomy" id="59894"/>
    <lineage>
        <taxon>Eukaryota</taxon>
        <taxon>Metazoa</taxon>
        <taxon>Chordata</taxon>
        <taxon>Craniata</taxon>
        <taxon>Vertebrata</taxon>
        <taxon>Euteleostomi</taxon>
        <taxon>Archelosauria</taxon>
        <taxon>Archosauria</taxon>
        <taxon>Dinosauria</taxon>
        <taxon>Saurischia</taxon>
        <taxon>Theropoda</taxon>
        <taxon>Coelurosauria</taxon>
        <taxon>Aves</taxon>
        <taxon>Neognathae</taxon>
        <taxon>Neoaves</taxon>
        <taxon>Telluraves</taxon>
        <taxon>Australaves</taxon>
        <taxon>Passeriformes</taxon>
        <taxon>Muscicapidae</taxon>
        <taxon>Ficedula</taxon>
    </lineage>
</organism>
<accession>A0A803V413</accession>
<reference evidence="4" key="3">
    <citation type="submission" date="2025-09" db="UniProtKB">
        <authorList>
            <consortium name="Ensembl"/>
        </authorList>
    </citation>
    <scope>IDENTIFICATION</scope>
</reference>
<evidence type="ECO:0000313" key="5">
    <source>
        <dbReference type="Proteomes" id="UP000016665"/>
    </source>
</evidence>
<dbReference type="Proteomes" id="UP000016665">
    <property type="component" value="Chromosome 6"/>
</dbReference>
<name>A0A803V413_FICAL</name>
<reference evidence="4 5" key="1">
    <citation type="journal article" date="2012" name="Nature">
        <title>The genomic landscape of species divergence in Ficedula flycatchers.</title>
        <authorList>
            <person name="Ellegren H."/>
            <person name="Smeds L."/>
            <person name="Burri R."/>
            <person name="Olason P.I."/>
            <person name="Backstrom N."/>
            <person name="Kawakami T."/>
            <person name="Kunstner A."/>
            <person name="Makinen H."/>
            <person name="Nadachowska-Brzyska K."/>
            <person name="Qvarnstrom A."/>
            <person name="Uebbing S."/>
            <person name="Wolf J.B."/>
        </authorList>
    </citation>
    <scope>NUCLEOTIDE SEQUENCE [LARGE SCALE GENOMIC DNA]</scope>
</reference>
<dbReference type="GO" id="GO:0006915">
    <property type="term" value="P:apoptotic process"/>
    <property type="evidence" value="ECO:0007669"/>
    <property type="project" value="UniProtKB-UniRule"/>
</dbReference>
<dbReference type="InterPro" id="IPR003508">
    <property type="entry name" value="CIDE-N_dom"/>
</dbReference>
<dbReference type="PROSITE" id="PS51135">
    <property type="entry name" value="CIDE_N"/>
    <property type="match status" value="1"/>
</dbReference>
<evidence type="ECO:0000256" key="1">
    <source>
        <dbReference type="ARBA" id="ARBA00022703"/>
    </source>
</evidence>
<keyword evidence="1 2" id="KW-0053">Apoptosis</keyword>
<dbReference type="Pfam" id="PF02017">
    <property type="entry name" value="CIDE-N"/>
    <property type="match status" value="1"/>
</dbReference>
<dbReference type="AlphaFoldDB" id="A0A803V413"/>
<evidence type="ECO:0000259" key="3">
    <source>
        <dbReference type="PROSITE" id="PS51135"/>
    </source>
</evidence>
<feature type="domain" description="CIDE-N" evidence="3">
    <location>
        <begin position="1"/>
        <end position="77"/>
    </location>
</feature>
<dbReference type="GeneTree" id="ENSGT01000000220426"/>
<dbReference type="SUPFAM" id="SSF54277">
    <property type="entry name" value="CAD &amp; PB1 domains"/>
    <property type="match status" value="1"/>
</dbReference>
<protein>
    <recommendedName>
        <fullName evidence="3">CIDE-N domain-containing protein</fullName>
    </recommendedName>
</protein>
<dbReference type="Ensembl" id="ENSFALT00000033018.1">
    <property type="protein sequence ID" value="ENSFALP00000017469.1"/>
    <property type="gene ID" value="ENSFALG00000023132.1"/>
</dbReference>
<keyword evidence="5" id="KW-1185">Reference proteome</keyword>
<proteinExistence type="predicted"/>
<sequence length="92" mass="10493">MTVDLRAVRCSGPQRFGVTARSLRGLLRKGCRLLQLPLANSCLFCHMDGVELTRSRFRVLLPWMEPGLLSPRENWWGCISNIERQTPPNCIP</sequence>
<reference evidence="4" key="2">
    <citation type="submission" date="2025-08" db="UniProtKB">
        <authorList>
            <consortium name="Ensembl"/>
        </authorList>
    </citation>
    <scope>IDENTIFICATION</scope>
</reference>
<evidence type="ECO:0000256" key="2">
    <source>
        <dbReference type="PROSITE-ProRule" id="PRU00447"/>
    </source>
</evidence>